<protein>
    <recommendedName>
        <fullName evidence="4">Secreted protein</fullName>
    </recommendedName>
</protein>
<keyword evidence="3" id="KW-1185">Reference proteome</keyword>
<evidence type="ECO:0000256" key="1">
    <source>
        <dbReference type="SAM" id="SignalP"/>
    </source>
</evidence>
<gene>
    <name evidence="2" type="ORF">RIF23_04270</name>
</gene>
<proteinExistence type="predicted"/>
<accession>A0ABU2H3V3</accession>
<comment type="caution">
    <text evidence="2">The sequence shown here is derived from an EMBL/GenBank/DDBJ whole genome shotgun (WGS) entry which is preliminary data.</text>
</comment>
<evidence type="ECO:0008006" key="4">
    <source>
        <dbReference type="Google" id="ProtNLM"/>
    </source>
</evidence>
<dbReference type="EMBL" id="JAVLVT010000001">
    <property type="protein sequence ID" value="MDS1269510.1"/>
    <property type="molecule type" value="Genomic_DNA"/>
</dbReference>
<dbReference type="RefSeq" id="WP_310910974.1">
    <property type="nucleotide sequence ID" value="NZ_JAVLVT010000001.1"/>
</dbReference>
<name>A0ABU2H3V3_9ACTN</name>
<reference evidence="3" key="1">
    <citation type="submission" date="2023-07" db="EMBL/GenBank/DDBJ databases">
        <title>Novel species in the genus Lipingzhangella isolated from Sambhar Salt Lake.</title>
        <authorList>
            <person name="Jiya N."/>
            <person name="Kajale S."/>
            <person name="Sharma A."/>
        </authorList>
    </citation>
    <scope>NUCLEOTIDE SEQUENCE [LARGE SCALE GENOMIC DNA]</scope>
    <source>
        <strain evidence="3">LS1_29</strain>
    </source>
</reference>
<keyword evidence="1" id="KW-0732">Signal</keyword>
<feature type="signal peptide" evidence="1">
    <location>
        <begin position="1"/>
        <end position="27"/>
    </location>
</feature>
<dbReference type="Proteomes" id="UP001250214">
    <property type="component" value="Unassembled WGS sequence"/>
</dbReference>
<organism evidence="2 3">
    <name type="scientific">Lipingzhangella rawalii</name>
    <dbReference type="NCBI Taxonomy" id="2055835"/>
    <lineage>
        <taxon>Bacteria</taxon>
        <taxon>Bacillati</taxon>
        <taxon>Actinomycetota</taxon>
        <taxon>Actinomycetes</taxon>
        <taxon>Streptosporangiales</taxon>
        <taxon>Nocardiopsidaceae</taxon>
        <taxon>Lipingzhangella</taxon>
    </lineage>
</organism>
<evidence type="ECO:0000313" key="3">
    <source>
        <dbReference type="Proteomes" id="UP001250214"/>
    </source>
</evidence>
<evidence type="ECO:0000313" key="2">
    <source>
        <dbReference type="EMBL" id="MDS1269510.1"/>
    </source>
</evidence>
<feature type="chain" id="PRO_5045331547" description="Secreted protein" evidence="1">
    <location>
        <begin position="28"/>
        <end position="120"/>
    </location>
</feature>
<sequence length="120" mass="12954">MRATRFIGSIGAVLLGSALLLPTGAAADSAPAHTGPTQTWCEYEVVSSGGHTQLNVRAEPDPGSELRYTISADQGHTVMARADETTNGYRDMNYSLNYSQWGHTDLLRNVGNCEQHPDPH</sequence>